<feature type="compositionally biased region" description="Low complexity" evidence="1">
    <location>
        <begin position="30"/>
        <end position="61"/>
    </location>
</feature>
<gene>
    <name evidence="2" type="ORF">PXEA_LOCUS31296</name>
</gene>
<proteinExistence type="predicted"/>
<accession>A0A3S5B9P1</accession>
<protein>
    <submittedName>
        <fullName evidence="2">Uncharacterized protein</fullName>
    </submittedName>
</protein>
<sequence>MGVCLHDAPQRGRLALEEPALTVGATSSIASARTASLSSASRLRSQSRPTPTSPASSAALTEPKARLKSQPASTAWQTSSSSSSELSSRPQLRPLVTDSLSTVVNPSPDYIQVPSVVRFLVGNRAVEHPPSIASLQRGSGSRKTTGDPRWRADAVASSPEAGARGQSRQEKAATQMNNSGLCGNGLVDPGEECDCGTR</sequence>
<name>A0A3S5B9P1_9PLAT</name>
<dbReference type="OrthoDB" id="5951731at2759"/>
<feature type="compositionally biased region" description="Polar residues" evidence="1">
    <location>
        <begin position="172"/>
        <end position="181"/>
    </location>
</feature>
<dbReference type="Proteomes" id="UP000784294">
    <property type="component" value="Unassembled WGS sequence"/>
</dbReference>
<feature type="region of interest" description="Disordered" evidence="1">
    <location>
        <begin position="30"/>
        <end position="91"/>
    </location>
</feature>
<evidence type="ECO:0000313" key="3">
    <source>
        <dbReference type="Proteomes" id="UP000784294"/>
    </source>
</evidence>
<evidence type="ECO:0000313" key="2">
    <source>
        <dbReference type="EMBL" id="VEL37856.1"/>
    </source>
</evidence>
<dbReference type="AlphaFoldDB" id="A0A3S5B9P1"/>
<organism evidence="2 3">
    <name type="scientific">Protopolystoma xenopodis</name>
    <dbReference type="NCBI Taxonomy" id="117903"/>
    <lineage>
        <taxon>Eukaryota</taxon>
        <taxon>Metazoa</taxon>
        <taxon>Spiralia</taxon>
        <taxon>Lophotrochozoa</taxon>
        <taxon>Platyhelminthes</taxon>
        <taxon>Monogenea</taxon>
        <taxon>Polyopisthocotylea</taxon>
        <taxon>Polystomatidea</taxon>
        <taxon>Polystomatidae</taxon>
        <taxon>Protopolystoma</taxon>
    </lineage>
</organism>
<feature type="compositionally biased region" description="Polar residues" evidence="1">
    <location>
        <begin position="133"/>
        <end position="143"/>
    </location>
</feature>
<comment type="caution">
    <text evidence="2">The sequence shown here is derived from an EMBL/GenBank/DDBJ whole genome shotgun (WGS) entry which is preliminary data.</text>
</comment>
<feature type="compositionally biased region" description="Low complexity" evidence="1">
    <location>
        <begin position="69"/>
        <end position="91"/>
    </location>
</feature>
<evidence type="ECO:0000256" key="1">
    <source>
        <dbReference type="SAM" id="MobiDB-lite"/>
    </source>
</evidence>
<feature type="compositionally biased region" description="Acidic residues" evidence="1">
    <location>
        <begin position="189"/>
        <end position="198"/>
    </location>
</feature>
<feature type="region of interest" description="Disordered" evidence="1">
    <location>
        <begin position="131"/>
        <end position="198"/>
    </location>
</feature>
<reference evidence="2" key="1">
    <citation type="submission" date="2018-11" db="EMBL/GenBank/DDBJ databases">
        <authorList>
            <consortium name="Pathogen Informatics"/>
        </authorList>
    </citation>
    <scope>NUCLEOTIDE SEQUENCE</scope>
</reference>
<dbReference type="EMBL" id="CAAALY010256160">
    <property type="protein sequence ID" value="VEL37856.1"/>
    <property type="molecule type" value="Genomic_DNA"/>
</dbReference>
<keyword evidence="3" id="KW-1185">Reference proteome</keyword>